<dbReference type="PATRIC" id="fig|1276257.3.peg.215"/>
<keyword evidence="2" id="KW-0645">Protease</keyword>
<dbReference type="AlphaFoldDB" id="W6A9G2"/>
<dbReference type="GO" id="GO:0008234">
    <property type="term" value="F:cysteine-type peptidase activity"/>
    <property type="evidence" value="ECO:0007669"/>
    <property type="project" value="UniProtKB-KW"/>
</dbReference>
<name>W6A9G2_9MOLU</name>
<dbReference type="Proteomes" id="UP000019265">
    <property type="component" value="Chromosome"/>
</dbReference>
<protein>
    <recommendedName>
        <fullName evidence="6">Ribosomal processing cysteine protease Prp</fullName>
    </recommendedName>
</protein>
<evidence type="ECO:0000256" key="1">
    <source>
        <dbReference type="ARBA" id="ARBA00022517"/>
    </source>
</evidence>
<comment type="similarity">
    <text evidence="5">Belongs to the Prp family.</text>
</comment>
<accession>W6A9G2</accession>
<keyword evidence="1" id="KW-0690">Ribosome biogenesis</keyword>
<dbReference type="Gene3D" id="3.30.70.1490">
    <property type="entry name" value="Cysteine protease Prp"/>
    <property type="match status" value="1"/>
</dbReference>
<dbReference type="OrthoDB" id="48998at2"/>
<gene>
    <name evidence="7" type="ORF">SSABA_v1c02090</name>
</gene>
<dbReference type="InterPro" id="IPR036764">
    <property type="entry name" value="Peptidase_Prp_sf"/>
</dbReference>
<dbReference type="STRING" id="1276257.SSABA_v1c02090"/>
<dbReference type="GO" id="GO:0006508">
    <property type="term" value="P:proteolysis"/>
    <property type="evidence" value="ECO:0007669"/>
    <property type="project" value="UniProtKB-KW"/>
</dbReference>
<dbReference type="KEGG" id="ssab:SSABA_v1c02090"/>
<dbReference type="PANTHER" id="PTHR39178">
    <property type="entry name" value="HYPOTHETICAL RIBOSOME-ASSOCIATED PROTEIN"/>
    <property type="match status" value="1"/>
</dbReference>
<evidence type="ECO:0000256" key="5">
    <source>
        <dbReference type="ARBA" id="ARBA00044503"/>
    </source>
</evidence>
<evidence type="ECO:0000256" key="2">
    <source>
        <dbReference type="ARBA" id="ARBA00022670"/>
    </source>
</evidence>
<dbReference type="CDD" id="cd16332">
    <property type="entry name" value="Prp-like"/>
    <property type="match status" value="1"/>
</dbReference>
<dbReference type="Pfam" id="PF04327">
    <property type="entry name" value="Peptidase_Prp"/>
    <property type="match status" value="1"/>
</dbReference>
<dbReference type="InterPro" id="IPR007422">
    <property type="entry name" value="Peptidase_Prp"/>
</dbReference>
<keyword evidence="3" id="KW-0378">Hydrolase</keyword>
<dbReference type="GO" id="GO:0042254">
    <property type="term" value="P:ribosome biogenesis"/>
    <property type="evidence" value="ECO:0007669"/>
    <property type="project" value="UniProtKB-KW"/>
</dbReference>
<evidence type="ECO:0000256" key="4">
    <source>
        <dbReference type="ARBA" id="ARBA00022807"/>
    </source>
</evidence>
<keyword evidence="4" id="KW-0788">Thiol protease</keyword>
<keyword evidence="8" id="KW-1185">Reference proteome</keyword>
<reference evidence="7 8" key="1">
    <citation type="journal article" date="2014" name="Genome Biol. Evol.">
        <title>Molecular evolution of the substrate utilization strategies and putative virulence factors in mosquito-associated Spiroplasma species.</title>
        <authorList>
            <person name="Chang T.H."/>
            <person name="Lo W.S."/>
            <person name="Ku C."/>
            <person name="Chen L.L."/>
            <person name="Kuo C.H."/>
        </authorList>
    </citation>
    <scope>NUCLEOTIDE SEQUENCE [LARGE SCALE GENOMIC DNA]</scope>
    <source>
        <strain evidence="7">Ar-1343</strain>
    </source>
</reference>
<dbReference type="EMBL" id="CP006934">
    <property type="protein sequence ID" value="AHI53621.1"/>
    <property type="molecule type" value="Genomic_DNA"/>
</dbReference>
<evidence type="ECO:0000313" key="7">
    <source>
        <dbReference type="EMBL" id="AHI53621.1"/>
    </source>
</evidence>
<evidence type="ECO:0000313" key="8">
    <source>
        <dbReference type="Proteomes" id="UP000019265"/>
    </source>
</evidence>
<organism evidence="7 8">
    <name type="scientific">Spiroplasma sabaudiense Ar-1343</name>
    <dbReference type="NCBI Taxonomy" id="1276257"/>
    <lineage>
        <taxon>Bacteria</taxon>
        <taxon>Bacillati</taxon>
        <taxon>Mycoplasmatota</taxon>
        <taxon>Mollicutes</taxon>
        <taxon>Entomoplasmatales</taxon>
        <taxon>Spiroplasmataceae</taxon>
        <taxon>Spiroplasma</taxon>
    </lineage>
</organism>
<dbReference type="eggNOG" id="COG2868">
    <property type="taxonomic scope" value="Bacteria"/>
</dbReference>
<evidence type="ECO:0000256" key="6">
    <source>
        <dbReference type="ARBA" id="ARBA00044538"/>
    </source>
</evidence>
<sequence length="104" mass="11541">MIEVKIKKTNSHYQSFVISGHAQSGPYGQDLVCAGVSAIIGGALNAFDKIFSNFVELVVSENKVKILINNLSNEEIQVACQFLHIQLESIYLQYPKNINIQEVS</sequence>
<dbReference type="PANTHER" id="PTHR39178:SF1">
    <property type="entry name" value="RIBOSOMAL-PROCESSING CYSTEINE PROTEASE PRP"/>
    <property type="match status" value="1"/>
</dbReference>
<proteinExistence type="inferred from homology"/>
<dbReference type="SUPFAM" id="SSF118010">
    <property type="entry name" value="TM1457-like"/>
    <property type="match status" value="1"/>
</dbReference>
<dbReference type="RefSeq" id="WP_025250756.1">
    <property type="nucleotide sequence ID" value="NZ_CP006934.1"/>
</dbReference>
<dbReference type="HOGENOM" id="CLU_140910_1_0_14"/>
<evidence type="ECO:0000256" key="3">
    <source>
        <dbReference type="ARBA" id="ARBA00022801"/>
    </source>
</evidence>